<dbReference type="Pfam" id="PF02357">
    <property type="entry name" value="NusG"/>
    <property type="match status" value="1"/>
</dbReference>
<dbReference type="SUPFAM" id="SSF50104">
    <property type="entry name" value="Translation proteins SH3-like domain"/>
    <property type="match status" value="1"/>
</dbReference>
<sequence length="168" mass="19770">MTPSKGEKRWMAVYTAPRAEKKVCERLEEKDIEVYLPLQKEQRQWSDRKKIVETPIISSYVFVKCTEARRRKILQTYGVLNFVFYRGKPAVIRDEEMELMWKFLADYDYIDLEVKQLERGQKVTVESGPLKGKDGEVVYTKENRVCIQIESLGLQIRAEVEGVMLNEK</sequence>
<evidence type="ECO:0000259" key="4">
    <source>
        <dbReference type="SMART" id="SM00738"/>
    </source>
</evidence>
<dbReference type="NCBIfam" id="NF033644">
    <property type="entry name" value="antiterm_UpxY"/>
    <property type="match status" value="1"/>
</dbReference>
<dbReference type="RefSeq" id="WP_165267965.1">
    <property type="nucleotide sequence ID" value="NZ_JAALLS010000009.1"/>
</dbReference>
<keyword evidence="6" id="KW-1185">Reference proteome</keyword>
<keyword evidence="2" id="KW-0805">Transcription regulation</keyword>
<dbReference type="SUPFAM" id="SSF82679">
    <property type="entry name" value="N-utilization substance G protein NusG, N-terminal domain"/>
    <property type="match status" value="1"/>
</dbReference>
<proteinExistence type="predicted"/>
<dbReference type="GO" id="GO:0031564">
    <property type="term" value="P:transcription antitermination"/>
    <property type="evidence" value="ECO:0007669"/>
    <property type="project" value="UniProtKB-KW"/>
</dbReference>
<keyword evidence="1" id="KW-0889">Transcription antitermination</keyword>
<evidence type="ECO:0000256" key="3">
    <source>
        <dbReference type="ARBA" id="ARBA00023163"/>
    </source>
</evidence>
<evidence type="ECO:0000313" key="5">
    <source>
        <dbReference type="EMBL" id="NGP88334.1"/>
    </source>
</evidence>
<dbReference type="SMART" id="SM00738">
    <property type="entry name" value="NGN"/>
    <property type="match status" value="1"/>
</dbReference>
<dbReference type="AlphaFoldDB" id="A0A6M1TBM8"/>
<dbReference type="EMBL" id="JAALLS010000009">
    <property type="protein sequence ID" value="NGP88334.1"/>
    <property type="molecule type" value="Genomic_DNA"/>
</dbReference>
<dbReference type="InterPro" id="IPR043425">
    <property type="entry name" value="NusG-like"/>
</dbReference>
<organism evidence="5 6">
    <name type="scientific">Fodinibius halophilus</name>
    <dbReference type="NCBI Taxonomy" id="1736908"/>
    <lineage>
        <taxon>Bacteria</taxon>
        <taxon>Pseudomonadati</taxon>
        <taxon>Balneolota</taxon>
        <taxon>Balneolia</taxon>
        <taxon>Balneolales</taxon>
        <taxon>Balneolaceae</taxon>
        <taxon>Fodinibius</taxon>
    </lineage>
</organism>
<evidence type="ECO:0000256" key="1">
    <source>
        <dbReference type="ARBA" id="ARBA00022814"/>
    </source>
</evidence>
<feature type="domain" description="NusG-like N-terminal" evidence="4">
    <location>
        <begin position="7"/>
        <end position="104"/>
    </location>
</feature>
<gene>
    <name evidence="5" type="ORF">G3569_08195</name>
</gene>
<evidence type="ECO:0000256" key="2">
    <source>
        <dbReference type="ARBA" id="ARBA00023015"/>
    </source>
</evidence>
<dbReference type="Gene3D" id="3.30.70.940">
    <property type="entry name" value="NusG, N-terminal domain"/>
    <property type="match status" value="1"/>
</dbReference>
<dbReference type="InterPro" id="IPR006645">
    <property type="entry name" value="NGN-like_dom"/>
</dbReference>
<dbReference type="CDD" id="cd09895">
    <property type="entry name" value="NGN_SP_UpxY"/>
    <property type="match status" value="1"/>
</dbReference>
<comment type="caution">
    <text evidence="5">The sequence shown here is derived from an EMBL/GenBank/DDBJ whole genome shotgun (WGS) entry which is preliminary data.</text>
</comment>
<dbReference type="InterPro" id="IPR036735">
    <property type="entry name" value="NGN_dom_sf"/>
</dbReference>
<protein>
    <submittedName>
        <fullName evidence="5">UpxY family transcription antiterminator</fullName>
    </submittedName>
</protein>
<dbReference type="PANTHER" id="PTHR30265">
    <property type="entry name" value="RHO-INTERACTING TRANSCRIPTION TERMINATION FACTOR NUSG"/>
    <property type="match status" value="1"/>
</dbReference>
<dbReference type="Proteomes" id="UP000479132">
    <property type="component" value="Unassembled WGS sequence"/>
</dbReference>
<dbReference type="InterPro" id="IPR008991">
    <property type="entry name" value="Translation_prot_SH3-like_sf"/>
</dbReference>
<dbReference type="GO" id="GO:0006354">
    <property type="term" value="P:DNA-templated transcription elongation"/>
    <property type="evidence" value="ECO:0007669"/>
    <property type="project" value="InterPro"/>
</dbReference>
<reference evidence="5 6" key="1">
    <citation type="submission" date="2020-02" db="EMBL/GenBank/DDBJ databases">
        <title>Aliifodinibius halophilus 2W32, complete genome.</title>
        <authorList>
            <person name="Li Y."/>
            <person name="Wu S."/>
        </authorList>
    </citation>
    <scope>NUCLEOTIDE SEQUENCE [LARGE SCALE GENOMIC DNA]</scope>
    <source>
        <strain evidence="5 6">2W32</strain>
    </source>
</reference>
<keyword evidence="3" id="KW-0804">Transcription</keyword>
<dbReference type="PANTHER" id="PTHR30265:SF4">
    <property type="entry name" value="KOW MOTIF FAMILY PROTEIN, EXPRESSED"/>
    <property type="match status" value="1"/>
</dbReference>
<accession>A0A6M1TBM8</accession>
<evidence type="ECO:0000313" key="6">
    <source>
        <dbReference type="Proteomes" id="UP000479132"/>
    </source>
</evidence>
<name>A0A6M1TBM8_9BACT</name>